<evidence type="ECO:0000256" key="4">
    <source>
        <dbReference type="PROSITE-ProRule" id="PRU01100"/>
    </source>
</evidence>
<proteinExistence type="inferred from homology"/>
<dbReference type="OrthoDB" id="9816550at2"/>
<dbReference type="AlphaFoldDB" id="A0A3N7HZG3"/>
<dbReference type="Proteomes" id="UP000267464">
    <property type="component" value="Unassembled WGS sequence"/>
</dbReference>
<comment type="caution">
    <text evidence="7">The sequence shown here is derived from an EMBL/GenBank/DDBJ whole genome shotgun (WGS) entry which is preliminary data.</text>
</comment>
<dbReference type="PANTHER" id="PTHR40079:SF4">
    <property type="entry name" value="GH26 DOMAIN-CONTAINING PROTEIN-RELATED"/>
    <property type="match status" value="1"/>
</dbReference>
<feature type="chain" id="PRO_5018008154" description="GH26 domain-containing protein" evidence="5">
    <location>
        <begin position="23"/>
        <end position="344"/>
    </location>
</feature>
<dbReference type="InterPro" id="IPR000805">
    <property type="entry name" value="Glyco_hydro_26"/>
</dbReference>
<evidence type="ECO:0000256" key="1">
    <source>
        <dbReference type="ARBA" id="ARBA00007754"/>
    </source>
</evidence>
<evidence type="ECO:0000313" key="8">
    <source>
        <dbReference type="Proteomes" id="UP000267464"/>
    </source>
</evidence>
<dbReference type="Pfam" id="PF02156">
    <property type="entry name" value="Glyco_hydro_26"/>
    <property type="match status" value="1"/>
</dbReference>
<feature type="active site" description="Nucleophile" evidence="4">
    <location>
        <position position="265"/>
    </location>
</feature>
<dbReference type="PROSITE" id="PS51318">
    <property type="entry name" value="TAT"/>
    <property type="match status" value="1"/>
</dbReference>
<feature type="domain" description="GH26" evidence="6">
    <location>
        <begin position="30"/>
        <end position="328"/>
    </location>
</feature>
<name>A0A3N7HZG3_9BURK</name>
<accession>A0A3N7HZG3</accession>
<dbReference type="InterPro" id="IPR017853">
    <property type="entry name" value="GH"/>
</dbReference>
<comment type="similarity">
    <text evidence="1 4">Belongs to the glycosyl hydrolase 26 family.</text>
</comment>
<reference evidence="7 8" key="1">
    <citation type="submission" date="2018-08" db="EMBL/GenBank/DDBJ databases">
        <authorList>
            <person name="Khan S.A."/>
            <person name="Jeon C.O."/>
            <person name="Chun B.H."/>
            <person name="Jeong S.E."/>
        </authorList>
    </citation>
    <scope>NUCLEOTIDE SEQUENCE [LARGE SCALE GENOMIC DNA]</scope>
    <source>
        <strain evidence="7 8">S-16</strain>
    </source>
</reference>
<reference evidence="7 8" key="2">
    <citation type="submission" date="2018-12" db="EMBL/GenBank/DDBJ databases">
        <title>Rhizobacter gummiphilus sp. nov., a rubber-degrading bacterium isolated from the soil of a botanical garden in Japan.</title>
        <authorList>
            <person name="Shunsuke S.S."/>
        </authorList>
    </citation>
    <scope>NUCLEOTIDE SEQUENCE [LARGE SCALE GENOMIC DNA]</scope>
    <source>
        <strain evidence="7 8">S-16</strain>
    </source>
</reference>
<feature type="active site" description="Proton donor" evidence="4">
    <location>
        <position position="151"/>
    </location>
</feature>
<dbReference type="PANTHER" id="PTHR40079">
    <property type="entry name" value="MANNAN ENDO-1,4-BETA-MANNOSIDASE E-RELATED"/>
    <property type="match status" value="1"/>
</dbReference>
<keyword evidence="8" id="KW-1185">Reference proteome</keyword>
<feature type="signal peptide" evidence="5">
    <location>
        <begin position="1"/>
        <end position="22"/>
    </location>
</feature>
<keyword evidence="3 4" id="KW-0326">Glycosidase</keyword>
<dbReference type="GO" id="GO:0016985">
    <property type="term" value="F:mannan endo-1,4-beta-mannosidase activity"/>
    <property type="evidence" value="ECO:0007669"/>
    <property type="project" value="InterPro"/>
</dbReference>
<organism evidence="7 8">
    <name type="scientific">Piscinibacter terrae</name>
    <dbReference type="NCBI Taxonomy" id="2496871"/>
    <lineage>
        <taxon>Bacteria</taxon>
        <taxon>Pseudomonadati</taxon>
        <taxon>Pseudomonadota</taxon>
        <taxon>Betaproteobacteria</taxon>
        <taxon>Burkholderiales</taxon>
        <taxon>Sphaerotilaceae</taxon>
        <taxon>Piscinibacter</taxon>
    </lineage>
</organism>
<dbReference type="PROSITE" id="PS51764">
    <property type="entry name" value="GH26"/>
    <property type="match status" value="1"/>
</dbReference>
<keyword evidence="2 4" id="KW-0378">Hydrolase</keyword>
<dbReference type="GO" id="GO:0006080">
    <property type="term" value="P:substituted mannan metabolic process"/>
    <property type="evidence" value="ECO:0007669"/>
    <property type="project" value="InterPro"/>
</dbReference>
<dbReference type="EMBL" id="QUSW01000001">
    <property type="protein sequence ID" value="RQP26511.1"/>
    <property type="molecule type" value="Genomic_DNA"/>
</dbReference>
<evidence type="ECO:0000313" key="7">
    <source>
        <dbReference type="EMBL" id="RQP26511.1"/>
    </source>
</evidence>
<dbReference type="Gene3D" id="3.20.20.80">
    <property type="entry name" value="Glycosidases"/>
    <property type="match status" value="1"/>
</dbReference>
<evidence type="ECO:0000259" key="6">
    <source>
        <dbReference type="PROSITE" id="PS51764"/>
    </source>
</evidence>
<gene>
    <name evidence="7" type="ORF">DZC73_05760</name>
</gene>
<evidence type="ECO:0000256" key="5">
    <source>
        <dbReference type="SAM" id="SignalP"/>
    </source>
</evidence>
<dbReference type="InterPro" id="IPR022790">
    <property type="entry name" value="GH26_dom"/>
</dbReference>
<dbReference type="SUPFAM" id="SSF51445">
    <property type="entry name" value="(Trans)glycosidases"/>
    <property type="match status" value="1"/>
</dbReference>
<evidence type="ECO:0000256" key="2">
    <source>
        <dbReference type="ARBA" id="ARBA00022801"/>
    </source>
</evidence>
<keyword evidence="5" id="KW-0732">Signal</keyword>
<protein>
    <recommendedName>
        <fullName evidence="6">GH26 domain-containing protein</fullName>
    </recommendedName>
</protein>
<sequence>MNSTRRHLVSAAAMGLAWPALAAPAPSALDKALKLPVLVDGSDDAAKGIFFGIFREDALPDVVATTQSDLRRQPAAAMWFTRFESAFPESQLRFLAQRNIAAQVTWEPWGHGNKPITLADIVEGRWDAYIDTWAQAAAKLDLPFMLRFGHEFNGDWYPWCTVNNERQPELFVKAHRRVVQRFRDAGAHQVQWVWCFNNASAPAASWNDPRAAWPGDEFVDWIGIDGYNFGSSRSWSRWTSFADVFSDAVATARAISPDKPIVLAELGCSETGGDKAAWIARMFSDIESLPNVRAFTWFDTVKETSWSLTSSDESWLAAIQSLRRASIRGNGHALLSISRKRRPT</sequence>
<evidence type="ECO:0000256" key="3">
    <source>
        <dbReference type="ARBA" id="ARBA00023295"/>
    </source>
</evidence>
<dbReference type="InterPro" id="IPR006311">
    <property type="entry name" value="TAT_signal"/>
</dbReference>
<dbReference type="RefSeq" id="WP_124539198.1">
    <property type="nucleotide sequence ID" value="NZ_QUSW01000001.1"/>
</dbReference>